<proteinExistence type="inferred from homology"/>
<evidence type="ECO:0000256" key="4">
    <source>
        <dbReference type="SAM" id="Coils"/>
    </source>
</evidence>
<dbReference type="Gene3D" id="1.20.5.1500">
    <property type="match status" value="1"/>
</dbReference>
<dbReference type="GO" id="GO:0000724">
    <property type="term" value="P:double-strand break repair via homologous recombination"/>
    <property type="evidence" value="ECO:0007669"/>
    <property type="project" value="UniProtKB-ARBA"/>
</dbReference>
<dbReference type="AlphaFoldDB" id="A0A5A7QYI0"/>
<dbReference type="SUPFAM" id="SSF143113">
    <property type="entry name" value="NAP-like"/>
    <property type="match status" value="1"/>
</dbReference>
<keyword evidence="7" id="KW-1185">Reference proteome</keyword>
<dbReference type="PANTHER" id="PTHR11875">
    <property type="entry name" value="TESTIS-SPECIFIC Y-ENCODED PROTEIN"/>
    <property type="match status" value="1"/>
</dbReference>
<dbReference type="Proteomes" id="UP000325081">
    <property type="component" value="Unassembled WGS sequence"/>
</dbReference>
<feature type="compositionally biased region" description="Acidic residues" evidence="5">
    <location>
        <begin position="230"/>
        <end position="266"/>
    </location>
</feature>
<feature type="non-terminal residue" evidence="6">
    <location>
        <position position="266"/>
    </location>
</feature>
<dbReference type="OrthoDB" id="906857at2759"/>
<name>A0A5A7QYI0_STRAF</name>
<evidence type="ECO:0000256" key="2">
    <source>
        <dbReference type="ARBA" id="ARBA00023186"/>
    </source>
</evidence>
<dbReference type="GO" id="GO:0005634">
    <property type="term" value="C:nucleus"/>
    <property type="evidence" value="ECO:0007669"/>
    <property type="project" value="InterPro"/>
</dbReference>
<dbReference type="InterPro" id="IPR037231">
    <property type="entry name" value="NAP-like_sf"/>
</dbReference>
<evidence type="ECO:0000256" key="3">
    <source>
        <dbReference type="RuleBase" id="RU003876"/>
    </source>
</evidence>
<evidence type="ECO:0000256" key="5">
    <source>
        <dbReference type="SAM" id="MobiDB-lite"/>
    </source>
</evidence>
<evidence type="ECO:0000313" key="7">
    <source>
        <dbReference type="Proteomes" id="UP000325081"/>
    </source>
</evidence>
<keyword evidence="2" id="KW-0143">Chaperone</keyword>
<feature type="region of interest" description="Disordered" evidence="5">
    <location>
        <begin position="223"/>
        <end position="266"/>
    </location>
</feature>
<evidence type="ECO:0000313" key="6">
    <source>
        <dbReference type="EMBL" id="GER50485.1"/>
    </source>
</evidence>
<protein>
    <submittedName>
        <fullName evidence="6">Testis-specific Y-encoded-like protein 1</fullName>
    </submittedName>
</protein>
<comment type="caution">
    <text evidence="6">The sequence shown here is derived from an EMBL/GenBank/DDBJ whole genome shotgun (WGS) entry which is preliminary data.</text>
</comment>
<gene>
    <name evidence="6" type="ORF">STAS_27797</name>
</gene>
<evidence type="ECO:0000256" key="1">
    <source>
        <dbReference type="ARBA" id="ARBA00009947"/>
    </source>
</evidence>
<dbReference type="GO" id="GO:0042393">
    <property type="term" value="F:histone binding"/>
    <property type="evidence" value="ECO:0007669"/>
    <property type="project" value="UniProtKB-ARBA"/>
</dbReference>
<organism evidence="6 7">
    <name type="scientific">Striga asiatica</name>
    <name type="common">Asiatic witchweed</name>
    <name type="synonym">Buchnera asiatica</name>
    <dbReference type="NCBI Taxonomy" id="4170"/>
    <lineage>
        <taxon>Eukaryota</taxon>
        <taxon>Viridiplantae</taxon>
        <taxon>Streptophyta</taxon>
        <taxon>Embryophyta</taxon>
        <taxon>Tracheophyta</taxon>
        <taxon>Spermatophyta</taxon>
        <taxon>Magnoliopsida</taxon>
        <taxon>eudicotyledons</taxon>
        <taxon>Gunneridae</taxon>
        <taxon>Pentapetalae</taxon>
        <taxon>asterids</taxon>
        <taxon>lamiids</taxon>
        <taxon>Lamiales</taxon>
        <taxon>Orobanchaceae</taxon>
        <taxon>Buchnereae</taxon>
        <taxon>Striga</taxon>
    </lineage>
</organism>
<dbReference type="EMBL" id="BKCP01009292">
    <property type="protein sequence ID" value="GER50485.1"/>
    <property type="molecule type" value="Genomic_DNA"/>
</dbReference>
<dbReference type="Pfam" id="PF00956">
    <property type="entry name" value="NAP"/>
    <property type="match status" value="1"/>
</dbReference>
<feature type="region of interest" description="Disordered" evidence="5">
    <location>
        <begin position="158"/>
        <end position="179"/>
    </location>
</feature>
<sequence length="266" mass="30874">MVSGRRAKRSRTEAAAVEEDADDLALAIEKVQEVQDELNKINEEANHEILAIEKKYDQVRDPIYVRRDKIISGIPDFWSTSLLSHPTIEDLLNMDDREIFKYLDTLHVENFKDDRMGYCITFNFKPNPYFHNTKLTKTMEFFDDGTLKSTGTTIKWKPGKGPSDISNYMKEGNKRSSSPNSTLVNASFFDWFEFHPEYTIEVDRDPVAELIKEDIWANPIEHLNNVHHDDDDDDDDTDDDDDDDDDADNDEDYDGENEDTEEDDED</sequence>
<feature type="coiled-coil region" evidence="4">
    <location>
        <begin position="14"/>
        <end position="55"/>
    </location>
</feature>
<dbReference type="InterPro" id="IPR002164">
    <property type="entry name" value="NAP_family"/>
</dbReference>
<reference evidence="7" key="1">
    <citation type="journal article" date="2019" name="Curr. Biol.">
        <title>Genome Sequence of Striga asiatica Provides Insight into the Evolution of Plant Parasitism.</title>
        <authorList>
            <person name="Yoshida S."/>
            <person name="Kim S."/>
            <person name="Wafula E.K."/>
            <person name="Tanskanen J."/>
            <person name="Kim Y.M."/>
            <person name="Honaas L."/>
            <person name="Yang Z."/>
            <person name="Spallek T."/>
            <person name="Conn C.E."/>
            <person name="Ichihashi Y."/>
            <person name="Cheong K."/>
            <person name="Cui S."/>
            <person name="Der J.P."/>
            <person name="Gundlach H."/>
            <person name="Jiao Y."/>
            <person name="Hori C."/>
            <person name="Ishida J.K."/>
            <person name="Kasahara H."/>
            <person name="Kiba T."/>
            <person name="Kim M.S."/>
            <person name="Koo N."/>
            <person name="Laohavisit A."/>
            <person name="Lee Y.H."/>
            <person name="Lumba S."/>
            <person name="McCourt P."/>
            <person name="Mortimer J.C."/>
            <person name="Mutuku J.M."/>
            <person name="Nomura T."/>
            <person name="Sasaki-Sekimoto Y."/>
            <person name="Seto Y."/>
            <person name="Wang Y."/>
            <person name="Wakatake T."/>
            <person name="Sakakibara H."/>
            <person name="Demura T."/>
            <person name="Yamaguchi S."/>
            <person name="Yoneyama K."/>
            <person name="Manabe R.I."/>
            <person name="Nelson D.C."/>
            <person name="Schulman A.H."/>
            <person name="Timko M.P."/>
            <person name="dePamphilis C.W."/>
            <person name="Choi D."/>
            <person name="Shirasu K."/>
        </authorList>
    </citation>
    <scope>NUCLEOTIDE SEQUENCE [LARGE SCALE GENOMIC DNA]</scope>
    <source>
        <strain evidence="7">cv. UVA1</strain>
    </source>
</reference>
<dbReference type="Gene3D" id="3.30.1120.90">
    <property type="entry name" value="Nucleosome assembly protein"/>
    <property type="match status" value="1"/>
</dbReference>
<keyword evidence="4" id="KW-0175">Coiled coil</keyword>
<comment type="similarity">
    <text evidence="1 3">Belongs to the nucleosome assembly protein (NAP) family.</text>
</comment>
<dbReference type="GO" id="GO:0006334">
    <property type="term" value="P:nucleosome assembly"/>
    <property type="evidence" value="ECO:0007669"/>
    <property type="project" value="InterPro"/>
</dbReference>
<accession>A0A5A7QYI0</accession>